<reference evidence="2 3" key="1">
    <citation type="journal article" date="2022" name="G3 (Bethesda)">
        <title>Whole-genome sequence and methylome profiling of the almond [Prunus dulcis (Mill.) D.A. Webb] cultivar 'Nonpareil'.</title>
        <authorList>
            <person name="D'Amico-Willman K.M."/>
            <person name="Ouma W.Z."/>
            <person name="Meulia T."/>
            <person name="Sideli G.M."/>
            <person name="Gradziel T.M."/>
            <person name="Fresnedo-Ramirez J."/>
        </authorList>
    </citation>
    <scope>NUCLEOTIDE SEQUENCE [LARGE SCALE GENOMIC DNA]</scope>
    <source>
        <strain evidence="2">Clone GOH B32 T37-40</strain>
    </source>
</reference>
<comment type="caution">
    <text evidence="2">The sequence shown here is derived from an EMBL/GenBank/DDBJ whole genome shotgun (WGS) entry which is preliminary data.</text>
</comment>
<keyword evidence="3" id="KW-1185">Reference proteome</keyword>
<organism evidence="2 3">
    <name type="scientific">Prunus dulcis</name>
    <name type="common">Almond</name>
    <name type="synonym">Amygdalus dulcis</name>
    <dbReference type="NCBI Taxonomy" id="3755"/>
    <lineage>
        <taxon>Eukaryota</taxon>
        <taxon>Viridiplantae</taxon>
        <taxon>Streptophyta</taxon>
        <taxon>Embryophyta</taxon>
        <taxon>Tracheophyta</taxon>
        <taxon>Spermatophyta</taxon>
        <taxon>Magnoliopsida</taxon>
        <taxon>eudicotyledons</taxon>
        <taxon>Gunneridae</taxon>
        <taxon>Pentapetalae</taxon>
        <taxon>rosids</taxon>
        <taxon>fabids</taxon>
        <taxon>Rosales</taxon>
        <taxon>Rosaceae</taxon>
        <taxon>Amygdaloideae</taxon>
        <taxon>Amygdaleae</taxon>
        <taxon>Prunus</taxon>
    </lineage>
</organism>
<name>A0AAD4ZAT5_PRUDU</name>
<accession>A0AAD4ZAT5</accession>
<evidence type="ECO:0000256" key="1">
    <source>
        <dbReference type="SAM" id="MobiDB-lite"/>
    </source>
</evidence>
<sequence length="137" mass="15453">MCRDRHHRAGEMPHDRHYPAIMVSVVSEQERCLFLITVITKSKSSSVSWTRAGGGFEKKMDFQQCEAARASGGGHETGQARRRFRPELGPEGDDVMADARLASTLPHSNYFPRGSLWSLRFFFFFNPTAANFSAIKN</sequence>
<evidence type="ECO:0000313" key="2">
    <source>
        <dbReference type="EMBL" id="KAI5338946.1"/>
    </source>
</evidence>
<protein>
    <submittedName>
        <fullName evidence="2">Uncharacterized protein</fullName>
    </submittedName>
</protein>
<evidence type="ECO:0000313" key="3">
    <source>
        <dbReference type="Proteomes" id="UP001054821"/>
    </source>
</evidence>
<proteinExistence type="predicted"/>
<gene>
    <name evidence="2" type="ORF">L3X38_018218</name>
</gene>
<dbReference type="AlphaFoldDB" id="A0AAD4ZAT5"/>
<dbReference type="Proteomes" id="UP001054821">
    <property type="component" value="Chromosome 3"/>
</dbReference>
<dbReference type="EMBL" id="JAJFAZ020000003">
    <property type="protein sequence ID" value="KAI5338946.1"/>
    <property type="molecule type" value="Genomic_DNA"/>
</dbReference>
<feature type="region of interest" description="Disordered" evidence="1">
    <location>
        <begin position="67"/>
        <end position="91"/>
    </location>
</feature>